<evidence type="ECO:0000256" key="9">
    <source>
        <dbReference type="RuleBase" id="RU004016"/>
    </source>
</evidence>
<keyword evidence="2" id="KW-0732">Signal</keyword>
<dbReference type="EMBL" id="MHCL01000023">
    <property type="protein sequence ID" value="OGY20752.1"/>
    <property type="molecule type" value="Genomic_DNA"/>
</dbReference>
<organism evidence="11 12">
    <name type="scientific">Candidatus Chisholmbacteria bacterium RIFCSPLOWO2_01_FULL_49_14</name>
    <dbReference type="NCBI Taxonomy" id="1797593"/>
    <lineage>
        <taxon>Bacteria</taxon>
        <taxon>Candidatus Chisholmiibacteriota</taxon>
    </lineage>
</organism>
<dbReference type="Pfam" id="PF00768">
    <property type="entry name" value="Peptidase_S11"/>
    <property type="match status" value="1"/>
</dbReference>
<dbReference type="Proteomes" id="UP000176723">
    <property type="component" value="Unassembled WGS sequence"/>
</dbReference>
<keyword evidence="5" id="KW-0573">Peptidoglycan synthesis</keyword>
<dbReference type="GO" id="GO:0009002">
    <property type="term" value="F:serine-type D-Ala-D-Ala carboxypeptidase activity"/>
    <property type="evidence" value="ECO:0007669"/>
    <property type="project" value="InterPro"/>
</dbReference>
<dbReference type="GO" id="GO:0009252">
    <property type="term" value="P:peptidoglycan biosynthetic process"/>
    <property type="evidence" value="ECO:0007669"/>
    <property type="project" value="UniProtKB-KW"/>
</dbReference>
<proteinExistence type="inferred from homology"/>
<accession>A0A1G1VZC1</accession>
<sequence>MAFNRTILRKLAFIFVLLITLFLLHPKLTDEDQMEESLRILIPSLFVSDSSLFHPLLRQGTFQPVDDPKLTDLSAYLVVNAKTGEVYSAFNATRRVSPASLTKLMTAMVSLDVASPSSQLIASGRAATQEPTVLGVQVGEVFTLAELIPAMIATSANDAATIIGEEVLHRYNGNEQIFVALMNKKSDALGLGDTHFTNTQGFDDPGQYSNAYDLTRLAHFAYGNYPLIRKSAGTIYATIDKSPRHGFYHLPNWNALLGTYPGVDGLKIGYTEEAKHSTIVTATRDETQLIVVVIGAPSIIDRDLAAATLLNLGFDREQKPGVYVSESLIKPRIDEWNALRQKILKELENKIE</sequence>
<evidence type="ECO:0000313" key="11">
    <source>
        <dbReference type="EMBL" id="OGY20752.1"/>
    </source>
</evidence>
<dbReference type="PANTHER" id="PTHR21581:SF6">
    <property type="entry name" value="TRAFFICKING PROTEIN PARTICLE COMPLEX SUBUNIT 12"/>
    <property type="match status" value="1"/>
</dbReference>
<dbReference type="STRING" id="1797593.A3A65_01080"/>
<evidence type="ECO:0000259" key="10">
    <source>
        <dbReference type="Pfam" id="PF00768"/>
    </source>
</evidence>
<keyword evidence="4" id="KW-0133">Cell shape</keyword>
<dbReference type="GO" id="GO:0071555">
    <property type="term" value="P:cell wall organization"/>
    <property type="evidence" value="ECO:0007669"/>
    <property type="project" value="UniProtKB-KW"/>
</dbReference>
<dbReference type="PRINTS" id="PR00725">
    <property type="entry name" value="DADACBPTASE1"/>
</dbReference>
<evidence type="ECO:0000256" key="8">
    <source>
        <dbReference type="PIRSR" id="PIRSR618044-2"/>
    </source>
</evidence>
<dbReference type="Gene3D" id="3.40.710.10">
    <property type="entry name" value="DD-peptidase/beta-lactamase superfamily"/>
    <property type="match status" value="1"/>
</dbReference>
<feature type="domain" description="Peptidase S11 D-alanyl-D-alanine carboxypeptidase A N-terminal" evidence="10">
    <location>
        <begin position="74"/>
        <end position="297"/>
    </location>
</feature>
<dbReference type="InterPro" id="IPR018044">
    <property type="entry name" value="Peptidase_S11"/>
</dbReference>
<dbReference type="InterPro" id="IPR001967">
    <property type="entry name" value="Peptidase_S11_N"/>
</dbReference>
<evidence type="ECO:0000256" key="1">
    <source>
        <dbReference type="ARBA" id="ARBA00007164"/>
    </source>
</evidence>
<keyword evidence="3" id="KW-0378">Hydrolase</keyword>
<evidence type="ECO:0000256" key="3">
    <source>
        <dbReference type="ARBA" id="ARBA00022801"/>
    </source>
</evidence>
<keyword evidence="6" id="KW-0961">Cell wall biogenesis/degradation</keyword>
<evidence type="ECO:0000256" key="6">
    <source>
        <dbReference type="ARBA" id="ARBA00023316"/>
    </source>
</evidence>
<dbReference type="InterPro" id="IPR012338">
    <property type="entry name" value="Beta-lactam/transpept-like"/>
</dbReference>
<evidence type="ECO:0000256" key="5">
    <source>
        <dbReference type="ARBA" id="ARBA00022984"/>
    </source>
</evidence>
<dbReference type="PANTHER" id="PTHR21581">
    <property type="entry name" value="D-ALANYL-D-ALANINE CARBOXYPEPTIDASE"/>
    <property type="match status" value="1"/>
</dbReference>
<evidence type="ECO:0000256" key="4">
    <source>
        <dbReference type="ARBA" id="ARBA00022960"/>
    </source>
</evidence>
<name>A0A1G1VZC1_9BACT</name>
<dbReference type="GO" id="GO:0008360">
    <property type="term" value="P:regulation of cell shape"/>
    <property type="evidence" value="ECO:0007669"/>
    <property type="project" value="UniProtKB-KW"/>
</dbReference>
<gene>
    <name evidence="11" type="ORF">A3A65_01080</name>
</gene>
<evidence type="ECO:0000313" key="12">
    <source>
        <dbReference type="Proteomes" id="UP000176723"/>
    </source>
</evidence>
<evidence type="ECO:0000256" key="7">
    <source>
        <dbReference type="PIRSR" id="PIRSR618044-1"/>
    </source>
</evidence>
<protein>
    <recommendedName>
        <fullName evidence="10">Peptidase S11 D-alanyl-D-alanine carboxypeptidase A N-terminal domain-containing protein</fullName>
    </recommendedName>
</protein>
<feature type="active site" description="Acyl-ester intermediate" evidence="7">
    <location>
        <position position="100"/>
    </location>
</feature>
<comment type="similarity">
    <text evidence="1 9">Belongs to the peptidase S11 family.</text>
</comment>
<dbReference type="AlphaFoldDB" id="A0A1G1VZC1"/>
<dbReference type="GO" id="GO:0006508">
    <property type="term" value="P:proteolysis"/>
    <property type="evidence" value="ECO:0007669"/>
    <property type="project" value="InterPro"/>
</dbReference>
<reference evidence="11 12" key="1">
    <citation type="journal article" date="2016" name="Nat. Commun.">
        <title>Thousands of microbial genomes shed light on interconnected biogeochemical processes in an aquifer system.</title>
        <authorList>
            <person name="Anantharaman K."/>
            <person name="Brown C.T."/>
            <person name="Hug L.A."/>
            <person name="Sharon I."/>
            <person name="Castelle C.J."/>
            <person name="Probst A.J."/>
            <person name="Thomas B.C."/>
            <person name="Singh A."/>
            <person name="Wilkins M.J."/>
            <person name="Karaoz U."/>
            <person name="Brodie E.L."/>
            <person name="Williams K.H."/>
            <person name="Hubbard S.S."/>
            <person name="Banfield J.F."/>
        </authorList>
    </citation>
    <scope>NUCLEOTIDE SEQUENCE [LARGE SCALE GENOMIC DNA]</scope>
</reference>
<evidence type="ECO:0000256" key="2">
    <source>
        <dbReference type="ARBA" id="ARBA00022729"/>
    </source>
</evidence>
<feature type="active site" evidence="7">
    <location>
        <position position="155"/>
    </location>
</feature>
<feature type="active site" description="Proton acceptor" evidence="7">
    <location>
        <position position="103"/>
    </location>
</feature>
<feature type="binding site" evidence="8">
    <location>
        <position position="267"/>
    </location>
    <ligand>
        <name>substrate</name>
    </ligand>
</feature>
<dbReference type="SUPFAM" id="SSF56601">
    <property type="entry name" value="beta-lactamase/transpeptidase-like"/>
    <property type="match status" value="1"/>
</dbReference>
<comment type="caution">
    <text evidence="11">The sequence shown here is derived from an EMBL/GenBank/DDBJ whole genome shotgun (WGS) entry which is preliminary data.</text>
</comment>